<feature type="region of interest" description="Disordered" evidence="1">
    <location>
        <begin position="62"/>
        <end position="199"/>
    </location>
</feature>
<feature type="compositionally biased region" description="Polar residues" evidence="1">
    <location>
        <begin position="185"/>
        <end position="199"/>
    </location>
</feature>
<sequence>MEAIKEAVQAAENYLWGNDEASKAASGEEPVAGVRGKGTPTDPYDAGNAPKDVAFEHAEEYAAQMKKEKEAEEAVQEPEKKGTISRPLVPASGSSTTPAGGQVRTTESDVPVKQPPAEASVLSTSTHSETTSMPTSSPSPFVGSTTSVKPRTAEIPSQGIPPSPLQASTVTASDSRVSGNYAPSPRNTGAVNVHAQPQAQTALHEEHYIRSSGYVAEGGDFDAAEPGAGREADRLLAEHHQEVTHGKKQPDKEGSMTPTQQLKPSPGPQHEKYAGTGDSSNKNKTSSHHHPLSHLKEKLHIGKHHP</sequence>
<feature type="compositionally biased region" description="Polar residues" evidence="1">
    <location>
        <begin position="92"/>
        <end position="105"/>
    </location>
</feature>
<name>A0A0G2J9A1_9EURO</name>
<gene>
    <name evidence="2" type="ORF">EMCG_02062</name>
</gene>
<dbReference type="VEuPathDB" id="FungiDB:EMCG_02062"/>
<dbReference type="EMBL" id="LCZI01000940">
    <property type="protein sequence ID" value="KKZ63621.1"/>
    <property type="molecule type" value="Genomic_DNA"/>
</dbReference>
<feature type="compositionally biased region" description="Basic and acidic residues" evidence="1">
    <location>
        <begin position="228"/>
        <end position="254"/>
    </location>
</feature>
<evidence type="ECO:0000313" key="2">
    <source>
        <dbReference type="EMBL" id="KKZ63621.1"/>
    </source>
</evidence>
<feature type="region of interest" description="Disordered" evidence="1">
    <location>
        <begin position="217"/>
        <end position="306"/>
    </location>
</feature>
<dbReference type="Proteomes" id="UP000034164">
    <property type="component" value="Unassembled WGS sequence"/>
</dbReference>
<dbReference type="AlphaFoldDB" id="A0A0G2J9A1"/>
<feature type="region of interest" description="Disordered" evidence="1">
    <location>
        <begin position="15"/>
        <end position="50"/>
    </location>
</feature>
<organism evidence="2 3">
    <name type="scientific">[Emmonsia] crescens</name>
    <dbReference type="NCBI Taxonomy" id="73230"/>
    <lineage>
        <taxon>Eukaryota</taxon>
        <taxon>Fungi</taxon>
        <taxon>Dikarya</taxon>
        <taxon>Ascomycota</taxon>
        <taxon>Pezizomycotina</taxon>
        <taxon>Eurotiomycetes</taxon>
        <taxon>Eurotiomycetidae</taxon>
        <taxon>Onygenales</taxon>
        <taxon>Ajellomycetaceae</taxon>
        <taxon>Emergomyces</taxon>
    </lineage>
</organism>
<feature type="compositionally biased region" description="Low complexity" evidence="1">
    <location>
        <begin position="123"/>
        <end position="140"/>
    </location>
</feature>
<comment type="caution">
    <text evidence="2">The sequence shown here is derived from an EMBL/GenBank/DDBJ whole genome shotgun (WGS) entry which is preliminary data.</text>
</comment>
<evidence type="ECO:0000313" key="3">
    <source>
        <dbReference type="Proteomes" id="UP000034164"/>
    </source>
</evidence>
<reference evidence="3" key="1">
    <citation type="journal article" date="2015" name="PLoS Genet.">
        <title>The dynamic genome and transcriptome of the human fungal pathogen Blastomyces and close relative Emmonsia.</title>
        <authorList>
            <person name="Munoz J.F."/>
            <person name="Gauthier G.M."/>
            <person name="Desjardins C.A."/>
            <person name="Gallo J.E."/>
            <person name="Holder J."/>
            <person name="Sullivan T.D."/>
            <person name="Marty A.J."/>
            <person name="Carmen J.C."/>
            <person name="Chen Z."/>
            <person name="Ding L."/>
            <person name="Gujja S."/>
            <person name="Magrini V."/>
            <person name="Misas E."/>
            <person name="Mitreva M."/>
            <person name="Priest M."/>
            <person name="Saif S."/>
            <person name="Whiston E.A."/>
            <person name="Young S."/>
            <person name="Zeng Q."/>
            <person name="Goldman W.E."/>
            <person name="Mardis E.R."/>
            <person name="Taylor J.W."/>
            <person name="McEwen J.G."/>
            <person name="Clay O.K."/>
            <person name="Klein B.S."/>
            <person name="Cuomo C.A."/>
        </authorList>
    </citation>
    <scope>NUCLEOTIDE SEQUENCE [LARGE SCALE GENOMIC DNA]</scope>
    <source>
        <strain evidence="3">UAMH 3008</strain>
    </source>
</reference>
<evidence type="ECO:0000256" key="1">
    <source>
        <dbReference type="SAM" id="MobiDB-lite"/>
    </source>
</evidence>
<dbReference type="OrthoDB" id="5388207at2759"/>
<feature type="compositionally biased region" description="Polar residues" evidence="1">
    <location>
        <begin position="165"/>
        <end position="178"/>
    </location>
</feature>
<feature type="compositionally biased region" description="Basic and acidic residues" evidence="1">
    <location>
        <begin position="62"/>
        <end position="82"/>
    </location>
</feature>
<proteinExistence type="predicted"/>
<accession>A0A0G2J9A1</accession>
<protein>
    <submittedName>
        <fullName evidence="2">Uncharacterized protein</fullName>
    </submittedName>
</protein>